<dbReference type="InterPro" id="IPR006671">
    <property type="entry name" value="Cyclin_N"/>
</dbReference>
<evidence type="ECO:0000256" key="2">
    <source>
        <dbReference type="RuleBase" id="RU000383"/>
    </source>
</evidence>
<accession>A0A9P0MNK3</accession>
<sequence length="300" mass="34535">MSSNNCRQIPFSFVIIMLGRKKDTKSGLFCWCLSSYASEIHSYLKKKEINVRRIHFRSPQLKFRPGLIDWIRSLSVKMKFTTLTVHLGVRLIDVFMDSHNIKQSRLPSICLICLLIAAKFEEEDSMIPKLTDLPSFVNDETTKEDFVYLEFYVLESFNWFVGFATAAHFAEYYSLFAVVKGDSDHFETSHRHLQDLVQSSMKDFLDISLTEVYMHEFVSSQVAAACLLAARLEHGVIPVWPKVIANITGYTLSDLQECLDLLIEANVNYSSKRFEDSRSESGYESCSPENLFKKRKLDIS</sequence>
<evidence type="ECO:0000256" key="1">
    <source>
        <dbReference type="ARBA" id="ARBA00023127"/>
    </source>
</evidence>
<dbReference type="CDD" id="cd20528">
    <property type="entry name" value="CYCLIN_CCNJ-like_rpt1"/>
    <property type="match status" value="1"/>
</dbReference>
<evidence type="ECO:0000313" key="5">
    <source>
        <dbReference type="EMBL" id="CAH1399070.1"/>
    </source>
</evidence>
<name>A0A9P0MNK3_NEZVI</name>
<reference evidence="5" key="1">
    <citation type="submission" date="2022-01" db="EMBL/GenBank/DDBJ databases">
        <authorList>
            <person name="King R."/>
        </authorList>
    </citation>
    <scope>NUCLEOTIDE SEQUENCE</scope>
</reference>
<feature type="domain" description="Cyclin-like" evidence="3">
    <location>
        <begin position="191"/>
        <end position="264"/>
    </location>
</feature>
<proteinExistence type="inferred from homology"/>
<dbReference type="SUPFAM" id="SSF47954">
    <property type="entry name" value="Cyclin-like"/>
    <property type="match status" value="2"/>
</dbReference>
<dbReference type="InterPro" id="IPR013763">
    <property type="entry name" value="Cyclin-like_dom"/>
</dbReference>
<dbReference type="InterPro" id="IPR004367">
    <property type="entry name" value="Cyclin_C-dom"/>
</dbReference>
<dbReference type="InterPro" id="IPR036915">
    <property type="entry name" value="Cyclin-like_sf"/>
</dbReference>
<dbReference type="SMART" id="SM00385">
    <property type="entry name" value="CYCLIN"/>
    <property type="match status" value="2"/>
</dbReference>
<keyword evidence="6" id="KW-1185">Reference proteome</keyword>
<dbReference type="OrthoDB" id="285802at2759"/>
<organism evidence="5 6">
    <name type="scientific">Nezara viridula</name>
    <name type="common">Southern green stink bug</name>
    <name type="synonym">Cimex viridulus</name>
    <dbReference type="NCBI Taxonomy" id="85310"/>
    <lineage>
        <taxon>Eukaryota</taxon>
        <taxon>Metazoa</taxon>
        <taxon>Ecdysozoa</taxon>
        <taxon>Arthropoda</taxon>
        <taxon>Hexapoda</taxon>
        <taxon>Insecta</taxon>
        <taxon>Pterygota</taxon>
        <taxon>Neoptera</taxon>
        <taxon>Paraneoptera</taxon>
        <taxon>Hemiptera</taxon>
        <taxon>Heteroptera</taxon>
        <taxon>Panheteroptera</taxon>
        <taxon>Pentatomomorpha</taxon>
        <taxon>Pentatomoidea</taxon>
        <taxon>Pentatomidae</taxon>
        <taxon>Pentatominae</taxon>
        <taxon>Nezara</taxon>
    </lineage>
</organism>
<dbReference type="Pfam" id="PF02984">
    <property type="entry name" value="Cyclin_C"/>
    <property type="match status" value="1"/>
</dbReference>
<keyword evidence="1 2" id="KW-0195">Cyclin</keyword>
<dbReference type="PANTHER" id="PTHR10177">
    <property type="entry name" value="CYCLINS"/>
    <property type="match status" value="1"/>
</dbReference>
<dbReference type="InterPro" id="IPR039361">
    <property type="entry name" value="Cyclin"/>
</dbReference>
<dbReference type="SMART" id="SM01332">
    <property type="entry name" value="Cyclin_C"/>
    <property type="match status" value="1"/>
</dbReference>
<comment type="similarity">
    <text evidence="2">Belongs to the cyclin family.</text>
</comment>
<dbReference type="EMBL" id="OV725080">
    <property type="protein sequence ID" value="CAH1399070.1"/>
    <property type="molecule type" value="Genomic_DNA"/>
</dbReference>
<evidence type="ECO:0000259" key="3">
    <source>
        <dbReference type="SMART" id="SM00385"/>
    </source>
</evidence>
<gene>
    <name evidence="5" type="ORF">NEZAVI_LOCUS8596</name>
</gene>
<dbReference type="Gene3D" id="1.10.472.10">
    <property type="entry name" value="Cyclin-like"/>
    <property type="match status" value="2"/>
</dbReference>
<protein>
    <submittedName>
        <fullName evidence="5">Uncharacterized protein</fullName>
    </submittedName>
</protein>
<dbReference type="Pfam" id="PF00134">
    <property type="entry name" value="Cyclin_N"/>
    <property type="match status" value="1"/>
</dbReference>
<dbReference type="AlphaFoldDB" id="A0A9P0MNK3"/>
<evidence type="ECO:0000313" key="6">
    <source>
        <dbReference type="Proteomes" id="UP001152798"/>
    </source>
</evidence>
<dbReference type="Proteomes" id="UP001152798">
    <property type="component" value="Chromosome 4"/>
</dbReference>
<feature type="domain" description="Cyclin-like" evidence="3">
    <location>
        <begin position="69"/>
        <end position="155"/>
    </location>
</feature>
<feature type="domain" description="Cyclin C-terminal" evidence="4">
    <location>
        <begin position="164"/>
        <end position="281"/>
    </location>
</feature>
<evidence type="ECO:0000259" key="4">
    <source>
        <dbReference type="SMART" id="SM01332"/>
    </source>
</evidence>